<dbReference type="STRING" id="1801677.A2365_01680"/>
<accession>A0A1G2EP35</accession>
<protein>
    <recommendedName>
        <fullName evidence="1">AAA domain-containing protein</fullName>
    </recommendedName>
</protein>
<evidence type="ECO:0000313" key="3">
    <source>
        <dbReference type="Proteomes" id="UP000177740"/>
    </source>
</evidence>
<organism evidence="2 3">
    <name type="scientific">Candidatus Nealsonbacteria bacterium RIFOXYB1_FULL_40_15</name>
    <dbReference type="NCBI Taxonomy" id="1801677"/>
    <lineage>
        <taxon>Bacteria</taxon>
        <taxon>Candidatus Nealsoniibacteriota</taxon>
    </lineage>
</organism>
<dbReference type="PANTHER" id="PTHR13696">
    <property type="entry name" value="P-LOOP CONTAINING NUCLEOSIDE TRIPHOSPHATE HYDROLASE"/>
    <property type="match status" value="1"/>
</dbReference>
<proteinExistence type="predicted"/>
<dbReference type="InterPro" id="IPR025669">
    <property type="entry name" value="AAA_dom"/>
</dbReference>
<evidence type="ECO:0000259" key="1">
    <source>
        <dbReference type="Pfam" id="PF13614"/>
    </source>
</evidence>
<gene>
    <name evidence="2" type="ORF">A2365_01680</name>
</gene>
<dbReference type="EMBL" id="MHMM01000005">
    <property type="protein sequence ID" value="OGZ27556.1"/>
    <property type="molecule type" value="Genomic_DNA"/>
</dbReference>
<comment type="caution">
    <text evidence="2">The sequence shown here is derived from an EMBL/GenBank/DDBJ whole genome shotgun (WGS) entry which is preliminary data.</text>
</comment>
<dbReference type="Proteomes" id="UP000177740">
    <property type="component" value="Unassembled WGS sequence"/>
</dbReference>
<dbReference type="Gene3D" id="3.40.50.300">
    <property type="entry name" value="P-loop containing nucleotide triphosphate hydrolases"/>
    <property type="match status" value="1"/>
</dbReference>
<dbReference type="CDD" id="cd02042">
    <property type="entry name" value="ParAB_family"/>
    <property type="match status" value="1"/>
</dbReference>
<dbReference type="Pfam" id="PF13614">
    <property type="entry name" value="AAA_31"/>
    <property type="match status" value="1"/>
</dbReference>
<sequence>MKFPRTKKIIFVNNKGGVGKTTLAFNCAVSFAEQEYKTVLIDLDPQCNLTRLAMGENFYEKNLFSSSEKTIYDVLRGVIEGGSDIDLNVKFLPTKADKNLFLLKGDIKLSLYESILMTAFVQAASGAQIGYFQTSAIDRFLREKGLSDQIDIFVIDTSPSLGILNEMVLLGADYFVVPMLPDAFSVQGIENLGVVYEQWKIQWRNTAKALAGNTETKFVLQGDPLFIGYVVNSYNVYGKQPILDHRIWMEKIPERVKRYLSEKHCRNGLVEQSWKNPLQVIQDYGRIPAKCQELGVAIFELDPKLVADNQQGTKDNIEKSKEEFTGLSKAILETLSAY</sequence>
<reference evidence="2 3" key="1">
    <citation type="journal article" date="2016" name="Nat. Commun.">
        <title>Thousands of microbial genomes shed light on interconnected biogeochemical processes in an aquifer system.</title>
        <authorList>
            <person name="Anantharaman K."/>
            <person name="Brown C.T."/>
            <person name="Hug L.A."/>
            <person name="Sharon I."/>
            <person name="Castelle C.J."/>
            <person name="Probst A.J."/>
            <person name="Thomas B.C."/>
            <person name="Singh A."/>
            <person name="Wilkins M.J."/>
            <person name="Karaoz U."/>
            <person name="Brodie E.L."/>
            <person name="Williams K.H."/>
            <person name="Hubbard S.S."/>
            <person name="Banfield J.F."/>
        </authorList>
    </citation>
    <scope>NUCLEOTIDE SEQUENCE [LARGE SCALE GENOMIC DNA]</scope>
</reference>
<dbReference type="PANTHER" id="PTHR13696:SF99">
    <property type="entry name" value="COBYRINIC ACID AC-DIAMIDE SYNTHASE"/>
    <property type="match status" value="1"/>
</dbReference>
<evidence type="ECO:0000313" key="2">
    <source>
        <dbReference type="EMBL" id="OGZ27556.1"/>
    </source>
</evidence>
<dbReference type="SUPFAM" id="SSF52540">
    <property type="entry name" value="P-loop containing nucleoside triphosphate hydrolases"/>
    <property type="match status" value="1"/>
</dbReference>
<dbReference type="AlphaFoldDB" id="A0A1G2EP35"/>
<dbReference type="InterPro" id="IPR050678">
    <property type="entry name" value="DNA_Partitioning_ATPase"/>
</dbReference>
<name>A0A1G2EP35_9BACT</name>
<dbReference type="InterPro" id="IPR027417">
    <property type="entry name" value="P-loop_NTPase"/>
</dbReference>
<feature type="domain" description="AAA" evidence="1">
    <location>
        <begin position="7"/>
        <end position="195"/>
    </location>
</feature>